<dbReference type="EMBL" id="JAFBFH010000044">
    <property type="protein sequence ID" value="MBM7717336.1"/>
    <property type="molecule type" value="Genomic_DNA"/>
</dbReference>
<dbReference type="InterPro" id="IPR000182">
    <property type="entry name" value="GNAT_dom"/>
</dbReference>
<dbReference type="Proteomes" id="UP000823485">
    <property type="component" value="Unassembled WGS sequence"/>
</dbReference>
<dbReference type="PANTHER" id="PTHR13355">
    <property type="entry name" value="GLUCOSAMINE 6-PHOSPHATE N-ACETYLTRANSFERASE"/>
    <property type="match status" value="1"/>
</dbReference>
<dbReference type="PROSITE" id="PS51186">
    <property type="entry name" value="GNAT"/>
    <property type="match status" value="1"/>
</dbReference>
<accession>A0ABS2RCF1</accession>
<evidence type="ECO:0000259" key="1">
    <source>
        <dbReference type="PROSITE" id="PS51186"/>
    </source>
</evidence>
<name>A0ABS2RCF1_9BACI</name>
<comment type="caution">
    <text evidence="2">The sequence shown here is derived from an EMBL/GenBank/DDBJ whole genome shotgun (WGS) entry which is preliminary data.</text>
</comment>
<dbReference type="InterPro" id="IPR039143">
    <property type="entry name" value="GNPNAT1-like"/>
</dbReference>
<keyword evidence="3" id="KW-1185">Reference proteome</keyword>
<dbReference type="RefSeq" id="WP_077110277.1">
    <property type="nucleotide sequence ID" value="NZ_JAFBFH010000044.1"/>
</dbReference>
<dbReference type="CDD" id="cd04301">
    <property type="entry name" value="NAT_SF"/>
    <property type="match status" value="1"/>
</dbReference>
<dbReference type="SUPFAM" id="SSF55729">
    <property type="entry name" value="Acyl-CoA N-acyltransferases (Nat)"/>
    <property type="match status" value="1"/>
</dbReference>
<sequence>MEVIRATTEDQLQDAYAIRKKVFVEEQHVPLEIEIDDHENDSSHFVLYDENKPVGAGRFRILNGKGKVERICILPSYRGKGAGLKVMKKIEEFASDLYIKELVLNAQTSAIPFYTKQGYEVVSEEFFDAGIPHRTMKKTLKHTSPLDS</sequence>
<dbReference type="Pfam" id="PF13673">
    <property type="entry name" value="Acetyltransf_10"/>
    <property type="match status" value="1"/>
</dbReference>
<protein>
    <submittedName>
        <fullName evidence="2">GNAT family N-acyltransferase</fullName>
    </submittedName>
</protein>
<proteinExistence type="predicted"/>
<evidence type="ECO:0000313" key="3">
    <source>
        <dbReference type="Proteomes" id="UP000823485"/>
    </source>
</evidence>
<dbReference type="Gene3D" id="3.40.630.30">
    <property type="match status" value="1"/>
</dbReference>
<evidence type="ECO:0000313" key="2">
    <source>
        <dbReference type="EMBL" id="MBM7717336.1"/>
    </source>
</evidence>
<gene>
    <name evidence="2" type="ORF">JOC94_004363</name>
</gene>
<dbReference type="PANTHER" id="PTHR13355:SF11">
    <property type="entry name" value="GLUCOSAMINE 6-PHOSPHATE N-ACETYLTRANSFERASE"/>
    <property type="match status" value="1"/>
</dbReference>
<reference evidence="2 3" key="1">
    <citation type="submission" date="2021-01" db="EMBL/GenBank/DDBJ databases">
        <title>Genomic Encyclopedia of Type Strains, Phase IV (KMG-IV): sequencing the most valuable type-strain genomes for metagenomic binning, comparative biology and taxonomic classification.</title>
        <authorList>
            <person name="Goeker M."/>
        </authorList>
    </citation>
    <scope>NUCLEOTIDE SEQUENCE [LARGE SCALE GENOMIC DNA]</scope>
    <source>
        <strain evidence="2 3">DSM 105453</strain>
    </source>
</reference>
<organism evidence="2 3">
    <name type="scientific">Siminovitchia thermophila</name>
    <dbReference type="NCBI Taxonomy" id="1245522"/>
    <lineage>
        <taxon>Bacteria</taxon>
        <taxon>Bacillati</taxon>
        <taxon>Bacillota</taxon>
        <taxon>Bacilli</taxon>
        <taxon>Bacillales</taxon>
        <taxon>Bacillaceae</taxon>
        <taxon>Siminovitchia</taxon>
    </lineage>
</organism>
<dbReference type="InterPro" id="IPR016181">
    <property type="entry name" value="Acyl_CoA_acyltransferase"/>
</dbReference>
<feature type="domain" description="N-acetyltransferase" evidence="1">
    <location>
        <begin position="2"/>
        <end position="141"/>
    </location>
</feature>